<accession>A0AA39XGT0</accession>
<reference evidence="3" key="1">
    <citation type="submission" date="2023-06" db="EMBL/GenBank/DDBJ databases">
        <title>Genome-scale phylogeny and comparative genomics of the fungal order Sordariales.</title>
        <authorList>
            <consortium name="Lawrence Berkeley National Laboratory"/>
            <person name="Hensen N."/>
            <person name="Bonometti L."/>
            <person name="Westerberg I."/>
            <person name="Brannstrom I.O."/>
            <person name="Guillou S."/>
            <person name="Cros-Aarteil S."/>
            <person name="Calhoun S."/>
            <person name="Haridas S."/>
            <person name="Kuo A."/>
            <person name="Mondo S."/>
            <person name="Pangilinan J."/>
            <person name="Riley R."/>
            <person name="Labutti K."/>
            <person name="Andreopoulos B."/>
            <person name="Lipzen A."/>
            <person name="Chen C."/>
            <person name="Yanf M."/>
            <person name="Daum C."/>
            <person name="Ng V."/>
            <person name="Clum A."/>
            <person name="Steindorff A."/>
            <person name="Ohm R."/>
            <person name="Martin F."/>
            <person name="Silar P."/>
            <person name="Natvig D."/>
            <person name="Lalanne C."/>
            <person name="Gautier V."/>
            <person name="Ament-Velasquez S.L."/>
            <person name="Kruys A."/>
            <person name="Hutchinson M.I."/>
            <person name="Powell A.J."/>
            <person name="Barry K."/>
            <person name="Miller A.N."/>
            <person name="Grigoriev I.V."/>
            <person name="Debuchy R."/>
            <person name="Gladieux P."/>
            <person name="Thoren M.H."/>
            <person name="Johannesson H."/>
        </authorList>
    </citation>
    <scope>NUCLEOTIDE SEQUENCE</scope>
    <source>
        <strain evidence="3">CBS 606.72</strain>
    </source>
</reference>
<dbReference type="Proteomes" id="UP001175000">
    <property type="component" value="Unassembled WGS sequence"/>
</dbReference>
<gene>
    <name evidence="3" type="ORF">B0T14DRAFT_79585</name>
</gene>
<evidence type="ECO:0000256" key="2">
    <source>
        <dbReference type="SAM" id="MobiDB-lite"/>
    </source>
</evidence>
<feature type="compositionally biased region" description="Pro residues" evidence="2">
    <location>
        <begin position="331"/>
        <end position="343"/>
    </location>
</feature>
<feature type="compositionally biased region" description="Polar residues" evidence="2">
    <location>
        <begin position="360"/>
        <end position="373"/>
    </location>
</feature>
<evidence type="ECO:0000313" key="4">
    <source>
        <dbReference type="Proteomes" id="UP001175000"/>
    </source>
</evidence>
<dbReference type="CDD" id="cd00067">
    <property type="entry name" value="GAL4"/>
    <property type="match status" value="1"/>
</dbReference>
<feature type="region of interest" description="Disordered" evidence="2">
    <location>
        <begin position="245"/>
        <end position="287"/>
    </location>
</feature>
<evidence type="ECO:0008006" key="5">
    <source>
        <dbReference type="Google" id="ProtNLM"/>
    </source>
</evidence>
<name>A0AA39XGT0_9PEZI</name>
<dbReference type="AlphaFoldDB" id="A0AA39XGT0"/>
<feature type="region of interest" description="Disordered" evidence="2">
    <location>
        <begin position="302"/>
        <end position="376"/>
    </location>
</feature>
<comment type="caution">
    <text evidence="3">The sequence shown here is derived from an EMBL/GenBank/DDBJ whole genome shotgun (WGS) entry which is preliminary data.</text>
</comment>
<organism evidence="3 4">
    <name type="scientific">Immersiella caudata</name>
    <dbReference type="NCBI Taxonomy" id="314043"/>
    <lineage>
        <taxon>Eukaryota</taxon>
        <taxon>Fungi</taxon>
        <taxon>Dikarya</taxon>
        <taxon>Ascomycota</taxon>
        <taxon>Pezizomycotina</taxon>
        <taxon>Sordariomycetes</taxon>
        <taxon>Sordariomycetidae</taxon>
        <taxon>Sordariales</taxon>
        <taxon>Lasiosphaeriaceae</taxon>
        <taxon>Immersiella</taxon>
    </lineage>
</organism>
<dbReference type="EMBL" id="JAULSU010000001">
    <property type="protein sequence ID" value="KAK0633721.1"/>
    <property type="molecule type" value="Genomic_DNA"/>
</dbReference>
<dbReference type="InterPro" id="IPR001138">
    <property type="entry name" value="Zn2Cys6_DnaBD"/>
</dbReference>
<keyword evidence="4" id="KW-1185">Reference proteome</keyword>
<feature type="compositionally biased region" description="Low complexity" evidence="2">
    <location>
        <begin position="523"/>
        <end position="535"/>
    </location>
</feature>
<sequence>MPGTHVGSPADAAPPDLRKRKREADDGHSDRIPQPPPPQSGNGAVINYLSKANANKLPLVSGDSETFSNVLSLINDYEGVLNRHESLAVNLGAKLTGPRLVRAMEAFFEGGITVSPAVSPQSPFQDSRALPSWNPNWLEIVNFAKSNPNDFTLTTAPDGRRVCHFVMKSTHVEITEDDWRLIMSGAVDRFALVPEKPLEEDEDAEIATLEILDPGVQALIKQADEVARKARQLNYHLSGRRAAIMSRRSQQQTHSLPGGGNSSSSSPGFQAVNQPQNMRSSLPNPAYDLHSDLLQQFLGSGLPTIATPSLPTPSEPSRRRNMAPISTGQPTPTPTSRPSPIQPPDTTTTNPTTPLEVARGTTSSDRGSPSGGTETAPLVPLICARIDKLPKGDEITPPCDRCRRLRMPCIKNLTACQGCTRKHAKCSWRSLTEEEVAFVRGGGTKHSTVPQPAPTTEVEDDHRQTPEVEVAEGARALRELSGGRHSANFTPMPAVPNDTRPDSSRTEMAEERYMQGQPHSQYRLSQLQQDRQGQQDILSHMASIATAQAEARTSGLPAVGTAVPRGGSAAKE</sequence>
<dbReference type="GO" id="GO:0000981">
    <property type="term" value="F:DNA-binding transcription factor activity, RNA polymerase II-specific"/>
    <property type="evidence" value="ECO:0007669"/>
    <property type="project" value="InterPro"/>
</dbReference>
<keyword evidence="1" id="KW-0539">Nucleus</keyword>
<proteinExistence type="predicted"/>
<feature type="compositionally biased region" description="Polar residues" evidence="2">
    <location>
        <begin position="271"/>
        <end position="283"/>
    </location>
</feature>
<feature type="compositionally biased region" description="Basic and acidic residues" evidence="2">
    <location>
        <begin position="499"/>
        <end position="513"/>
    </location>
</feature>
<evidence type="ECO:0000256" key="1">
    <source>
        <dbReference type="ARBA" id="ARBA00023242"/>
    </source>
</evidence>
<protein>
    <recommendedName>
        <fullName evidence="5">Zn(2)-C6 fungal-type domain-containing protein</fullName>
    </recommendedName>
</protein>
<feature type="region of interest" description="Disordered" evidence="2">
    <location>
        <begin position="482"/>
        <end position="535"/>
    </location>
</feature>
<feature type="region of interest" description="Disordered" evidence="2">
    <location>
        <begin position="1"/>
        <end position="45"/>
    </location>
</feature>
<feature type="region of interest" description="Disordered" evidence="2">
    <location>
        <begin position="442"/>
        <end position="465"/>
    </location>
</feature>
<feature type="region of interest" description="Disordered" evidence="2">
    <location>
        <begin position="547"/>
        <end position="572"/>
    </location>
</feature>
<dbReference type="GO" id="GO:0008270">
    <property type="term" value="F:zinc ion binding"/>
    <property type="evidence" value="ECO:0007669"/>
    <property type="project" value="InterPro"/>
</dbReference>
<feature type="compositionally biased region" description="Low complexity" evidence="2">
    <location>
        <begin position="344"/>
        <end position="354"/>
    </location>
</feature>
<evidence type="ECO:0000313" key="3">
    <source>
        <dbReference type="EMBL" id="KAK0633721.1"/>
    </source>
</evidence>
<feature type="compositionally biased region" description="Basic and acidic residues" evidence="2">
    <location>
        <begin position="22"/>
        <end position="31"/>
    </location>
</feature>